<sequence>MQDDGQSAALRYANNSKYRNDTLIKKEARVSPATIAELKRIIAESEIFKEDDARWPPRNRDGKQELEVRAGKYHISFEVGIIAPV</sequence>
<keyword evidence="5" id="KW-1185">Reference proteome</keyword>
<evidence type="ECO:0000256" key="2">
    <source>
        <dbReference type="ARBA" id="ARBA00009270"/>
    </source>
</evidence>
<evidence type="ECO:0000313" key="5">
    <source>
        <dbReference type="Proteomes" id="UP000189580"/>
    </source>
</evidence>
<dbReference type="AlphaFoldDB" id="A0A167CGA1"/>
<proteinExistence type="inferred from homology"/>
<dbReference type="OrthoDB" id="6495301at2759"/>
<comment type="subcellular location">
    <subcellularLocation>
        <location evidence="1">Nucleus</location>
    </subcellularLocation>
</comment>
<evidence type="ECO:0000313" key="4">
    <source>
        <dbReference type="EMBL" id="ANB11649.1"/>
    </source>
</evidence>
<dbReference type="Pfam" id="PF02792">
    <property type="entry name" value="Mago_nashi"/>
    <property type="match status" value="1"/>
</dbReference>
<comment type="similarity">
    <text evidence="2">Belongs to the mago nashi family.</text>
</comment>
<dbReference type="Proteomes" id="UP000189580">
    <property type="component" value="Chromosome c"/>
</dbReference>
<evidence type="ECO:0000256" key="1">
    <source>
        <dbReference type="ARBA" id="ARBA00004123"/>
    </source>
</evidence>
<dbReference type="RefSeq" id="XP_018734126.1">
    <property type="nucleotide sequence ID" value="XM_018881543.1"/>
</dbReference>
<dbReference type="SUPFAM" id="SSF89817">
    <property type="entry name" value="Mago nashi protein"/>
    <property type="match status" value="1"/>
</dbReference>
<dbReference type="Gene3D" id="3.30.1560.10">
    <property type="entry name" value="Mago nashi"/>
    <property type="match status" value="1"/>
</dbReference>
<protein>
    <submittedName>
        <fullName evidence="4">Mago nashi protein</fullName>
    </submittedName>
</protein>
<dbReference type="InterPro" id="IPR004023">
    <property type="entry name" value="Mago_nashi"/>
</dbReference>
<dbReference type="KEGG" id="slb:AWJ20_4470"/>
<organism evidence="4 5">
    <name type="scientific">Sugiyamaella lignohabitans</name>
    <dbReference type="NCBI Taxonomy" id="796027"/>
    <lineage>
        <taxon>Eukaryota</taxon>
        <taxon>Fungi</taxon>
        <taxon>Dikarya</taxon>
        <taxon>Ascomycota</taxon>
        <taxon>Saccharomycotina</taxon>
        <taxon>Dipodascomycetes</taxon>
        <taxon>Dipodascales</taxon>
        <taxon>Trichomonascaceae</taxon>
        <taxon>Sugiyamaella</taxon>
    </lineage>
</organism>
<evidence type="ECO:0000256" key="3">
    <source>
        <dbReference type="ARBA" id="ARBA00023242"/>
    </source>
</evidence>
<keyword evidence="3" id="KW-0539">Nucleus</keyword>
<dbReference type="PANTHER" id="PTHR12638">
    <property type="entry name" value="PROTEIN MAGO NASHI HOMOLOG"/>
    <property type="match status" value="1"/>
</dbReference>
<gene>
    <name evidence="4" type="ORF">AWJ20_4470</name>
</gene>
<dbReference type="GO" id="GO:0035145">
    <property type="term" value="C:exon-exon junction complex"/>
    <property type="evidence" value="ECO:0007669"/>
    <property type="project" value="InterPro"/>
</dbReference>
<dbReference type="GeneID" id="30036606"/>
<accession>A0A167CGA1</accession>
<dbReference type="GO" id="GO:0045292">
    <property type="term" value="P:mRNA cis splicing, via spliceosome"/>
    <property type="evidence" value="ECO:0007669"/>
    <property type="project" value="EnsemblFungi"/>
</dbReference>
<reference evidence="4 5" key="1">
    <citation type="submission" date="2016-02" db="EMBL/GenBank/DDBJ databases">
        <title>Complete genome sequence and transcriptome regulation of the pentose utilising yeast Sugiyamaella lignohabitans.</title>
        <authorList>
            <person name="Bellasio M."/>
            <person name="Peymann A."/>
            <person name="Valli M."/>
            <person name="Sipitzky M."/>
            <person name="Graf A."/>
            <person name="Sauer M."/>
            <person name="Marx H."/>
            <person name="Mattanovich D."/>
        </authorList>
    </citation>
    <scope>NUCLEOTIDE SEQUENCE [LARGE SCALE GENOMIC DNA]</scope>
    <source>
        <strain evidence="4 5">CBS 10342</strain>
    </source>
</reference>
<dbReference type="EMBL" id="CP014500">
    <property type="protein sequence ID" value="ANB11649.1"/>
    <property type="molecule type" value="Genomic_DNA"/>
</dbReference>
<name>A0A167CGA1_9ASCO</name>
<dbReference type="PANTHER" id="PTHR12638:SF0">
    <property type="entry name" value="MAGO HOMOLOG, EXON JUNCTION COMPLEX SUBUNIT-RELATED"/>
    <property type="match status" value="1"/>
</dbReference>
<dbReference type="InterPro" id="IPR036605">
    <property type="entry name" value="Mago_nashi_sf"/>
</dbReference>